<reference evidence="2" key="2">
    <citation type="journal article" date="2018" name="Int. J. Biol. Macromol.">
        <title>Comparative mitogenome analysis on species of four apple snails (Ampullariidae: Pomacea).</title>
        <authorList>
            <person name="Yang Q.-Q."/>
            <person name="Liu S.-W."/>
            <person name="Song F."/>
            <person name="Liu G.-F."/>
            <person name="Yu X.-P."/>
        </authorList>
    </citation>
    <scope>NUCLEOTIDE SEQUENCE</scope>
</reference>
<evidence type="ECO:0000256" key="1">
    <source>
        <dbReference type="SAM" id="Phobius"/>
    </source>
</evidence>
<feature type="transmembrane region" description="Helical" evidence="1">
    <location>
        <begin position="82"/>
        <end position="101"/>
    </location>
</feature>
<feature type="transmembrane region" description="Helical" evidence="1">
    <location>
        <begin position="52"/>
        <end position="70"/>
    </location>
</feature>
<keyword evidence="2" id="KW-0496">Mitochondrion</keyword>
<protein>
    <submittedName>
        <fullName evidence="2">NADH dehydrogenase subunit 6</fullName>
    </submittedName>
</protein>
<reference evidence="2" key="1">
    <citation type="submission" date="2017-06" db="EMBL/GenBank/DDBJ databases">
        <authorList>
            <person name="Yang Q."/>
            <person name="Yu X.P."/>
        </authorList>
    </citation>
    <scope>NUCLEOTIDE SEQUENCE</scope>
</reference>
<name>A0A4D6QDF3_POMMA</name>
<keyword evidence="1" id="KW-1133">Transmembrane helix</keyword>
<geneLocation type="mitochondrion" evidence="2"/>
<organism evidence="2">
    <name type="scientific">Pomacea maculata</name>
    <name type="common">Giant applesnail</name>
    <dbReference type="NCBI Taxonomy" id="1245466"/>
    <lineage>
        <taxon>Eukaryota</taxon>
        <taxon>Metazoa</taxon>
        <taxon>Spiralia</taxon>
        <taxon>Lophotrochozoa</taxon>
        <taxon>Mollusca</taxon>
        <taxon>Gastropoda</taxon>
        <taxon>Caenogastropoda</taxon>
        <taxon>Architaenioglossa</taxon>
        <taxon>Ampullarioidea</taxon>
        <taxon>Ampullariidae</taxon>
        <taxon>Pomacea</taxon>
    </lineage>
</organism>
<accession>A0A4D6QDF3</accession>
<dbReference type="AlphaFoldDB" id="A0A4D6QDF3"/>
<gene>
    <name evidence="2" type="primary">ND6</name>
</gene>
<feature type="transmembrane region" description="Helical" evidence="1">
    <location>
        <begin position="26"/>
        <end position="45"/>
    </location>
</feature>
<feature type="transmembrane region" description="Helical" evidence="1">
    <location>
        <begin position="126"/>
        <end position="157"/>
    </location>
</feature>
<proteinExistence type="predicted"/>
<keyword evidence="1" id="KW-0472">Membrane</keyword>
<dbReference type="EMBL" id="MF401379">
    <property type="protein sequence ID" value="QCF45690.1"/>
    <property type="molecule type" value="Genomic_DNA"/>
</dbReference>
<evidence type="ECO:0000313" key="2">
    <source>
        <dbReference type="EMBL" id="QCF45690.1"/>
    </source>
</evidence>
<keyword evidence="1" id="KW-0812">Transmembrane</keyword>
<sequence length="164" mass="18769">MSMLILLSFSLTMTFMLPLMTQPLSLGLIIMLSTLLMCMLAGLFFSSWYAYILFLIYVGGLLVMFIYVATLMPNMLFMNNGYLTFFFVSQILLMWGFSFYISKSLKVINYNDFTSSSMSKLYGLELISPSLISVFIALSIVLLLNLIVVVKICYYYYGSLRAYN</sequence>